<proteinExistence type="predicted"/>
<dbReference type="Proteomes" id="UP000824130">
    <property type="component" value="Unassembled WGS sequence"/>
</dbReference>
<dbReference type="AlphaFoldDB" id="A0A9D1N7Z7"/>
<evidence type="ECO:0000259" key="1">
    <source>
        <dbReference type="Pfam" id="PF07561"/>
    </source>
</evidence>
<organism evidence="2 3">
    <name type="scientific">Candidatus Allocopromorpha excrementipullorum</name>
    <dbReference type="NCBI Taxonomy" id="2840743"/>
    <lineage>
        <taxon>Bacteria</taxon>
        <taxon>Bacillati</taxon>
        <taxon>Bacillota</taxon>
        <taxon>Clostridia</taxon>
        <taxon>Eubacteriales</taxon>
        <taxon>Eubacteriaceae</taxon>
        <taxon>Eubacteriaceae incertae sedis</taxon>
        <taxon>Candidatus Allocopromorpha</taxon>
    </lineage>
</organism>
<protein>
    <submittedName>
        <fullName evidence="2">DUF1540 domain-containing protein</fullName>
    </submittedName>
</protein>
<feature type="domain" description="DUF1540" evidence="1">
    <location>
        <begin position="7"/>
        <end position="49"/>
    </location>
</feature>
<name>A0A9D1N7Z7_9FIRM</name>
<reference evidence="2" key="1">
    <citation type="submission" date="2020-10" db="EMBL/GenBank/DDBJ databases">
        <authorList>
            <person name="Gilroy R."/>
        </authorList>
    </citation>
    <scope>NUCLEOTIDE SEQUENCE</scope>
    <source>
        <strain evidence="2">ChiSjej4B22-8349</strain>
    </source>
</reference>
<dbReference type="Pfam" id="PF07561">
    <property type="entry name" value="DUF1540"/>
    <property type="match status" value="1"/>
</dbReference>
<sequence>MNFNKSIKCTVENCRNHANTANYCSLDCITVGTHEANPAMDQCTDCLSFKKK</sequence>
<evidence type="ECO:0000313" key="2">
    <source>
        <dbReference type="EMBL" id="HIU96469.1"/>
    </source>
</evidence>
<evidence type="ECO:0000313" key="3">
    <source>
        <dbReference type="Proteomes" id="UP000824130"/>
    </source>
</evidence>
<reference evidence="2" key="2">
    <citation type="journal article" date="2021" name="PeerJ">
        <title>Extensive microbial diversity within the chicken gut microbiome revealed by metagenomics and culture.</title>
        <authorList>
            <person name="Gilroy R."/>
            <person name="Ravi A."/>
            <person name="Getino M."/>
            <person name="Pursley I."/>
            <person name="Horton D.L."/>
            <person name="Alikhan N.F."/>
            <person name="Baker D."/>
            <person name="Gharbi K."/>
            <person name="Hall N."/>
            <person name="Watson M."/>
            <person name="Adriaenssens E.M."/>
            <person name="Foster-Nyarko E."/>
            <person name="Jarju S."/>
            <person name="Secka A."/>
            <person name="Antonio M."/>
            <person name="Oren A."/>
            <person name="Chaudhuri R.R."/>
            <person name="La Ragione R."/>
            <person name="Hildebrand F."/>
            <person name="Pallen M.J."/>
        </authorList>
    </citation>
    <scope>NUCLEOTIDE SEQUENCE</scope>
    <source>
        <strain evidence="2">ChiSjej4B22-8349</strain>
    </source>
</reference>
<comment type="caution">
    <text evidence="2">The sequence shown here is derived from an EMBL/GenBank/DDBJ whole genome shotgun (WGS) entry which is preliminary data.</text>
</comment>
<dbReference type="EMBL" id="DVOB01000153">
    <property type="protein sequence ID" value="HIU96469.1"/>
    <property type="molecule type" value="Genomic_DNA"/>
</dbReference>
<accession>A0A9D1N7Z7</accession>
<gene>
    <name evidence="2" type="ORF">IAD25_07185</name>
</gene>
<dbReference type="InterPro" id="IPR011437">
    <property type="entry name" value="DUF1540"/>
</dbReference>